<comment type="caution">
    <text evidence="7">The sequence shown here is derived from an EMBL/GenBank/DDBJ whole genome shotgun (WGS) entry which is preliminary data.</text>
</comment>
<dbReference type="RefSeq" id="WP_044222019.1">
    <property type="nucleotide sequence ID" value="NZ_JBKAGJ010000034.1"/>
</dbReference>
<evidence type="ECO:0000256" key="2">
    <source>
        <dbReference type="ARBA" id="ARBA00023136"/>
    </source>
</evidence>
<dbReference type="InterPro" id="IPR008969">
    <property type="entry name" value="CarboxyPept-like_regulatory"/>
</dbReference>
<organism evidence="7 8">
    <name type="scientific">Phaeodactylibacter xiamenensis</name>
    <dbReference type="NCBI Taxonomy" id="1524460"/>
    <lineage>
        <taxon>Bacteria</taxon>
        <taxon>Pseudomonadati</taxon>
        <taxon>Bacteroidota</taxon>
        <taxon>Saprospiria</taxon>
        <taxon>Saprospirales</taxon>
        <taxon>Haliscomenobacteraceae</taxon>
        <taxon>Phaeodactylibacter</taxon>
    </lineage>
</organism>
<dbReference type="Gene3D" id="2.40.170.20">
    <property type="entry name" value="TonB-dependent receptor, beta-barrel domain"/>
    <property type="match status" value="1"/>
</dbReference>
<keyword evidence="2" id="KW-0472">Membrane</keyword>
<dbReference type="Pfam" id="PF13620">
    <property type="entry name" value="CarboxypepD_reg"/>
    <property type="match status" value="1"/>
</dbReference>
<dbReference type="InterPro" id="IPR041700">
    <property type="entry name" value="OMP_b-brl_3"/>
</dbReference>
<dbReference type="InterPro" id="IPR036942">
    <property type="entry name" value="Beta-barrel_TonB_sf"/>
</dbReference>
<sequence length="922" mass="102758">MKILSSLLLLLLPLAHAFAQQLSLTGMVYDSTEQAPLEGAYVYLTDGTKEFSETSNSKGKFQFSGLQPGTYALSVTYVGYQSYSDTIELQEDFDLGVLQITQIALNLDEVEITGKAPLATQSGDTTQYSSNAYKVNPDASAEDLIRKMPGVLFENGKAQAQGEEIRQVLVDGKPFFGDDPSAALRNLPAEVIDKIQVFDQQSEQDRFSGFNSGETTKAINIITKPGKRQGEFGKLYAGIGEEGLYRAGGNVNIFKGDARLSIIGQTNNINQQNFAGEDLSGLFGSSGSQRGRGRGRRGGGGGTDPSDFLVNTQNGIATTHAFGLNYADKWGDKVETNASYFFNQTDNNARSSIFQDFLSDRLLGQTYSEDNLADTRTINHRLNAQIEYEIDPKNTISIRPRLSLQQSEGQEQTLGQTRLQNLLLSSTDFGLQTDLNALSFSNDLNYRHRFAKRGRTVSLNVGTNYNQQDGERFLASENRFLQDSAFTENLDQFAGLNETGWTHSAGIRYSDPLGEKAQLQLGAEASQQNTDGNQETFDRAADGEFSDLNPLLSNTFETTYRTQEGSVGLRFRDKELIFNGRIVAQWAQLSGDQVFPAPEAIDRRFFNFLPRLFMRYQFSKDANLRAGYFGRTAPPSLRQLQEVIDNSNPLQLSTGNADLRQDYTHRVFARYSRTNTDKASVFYVLLSAQYTQHYIGNSTFTADRDLLIRPGIFLQRGAQLRQPVNLDGYWNARAFTTYGFPLSAIKSNLNFSVGGTFQRIPGLINDNLNYANNIGSSLNATLSSNISERVDFTLSSQTSYNRVRNSLNTALDNNFLNQSTRLGANFLIGNGWVVRSSVNHQLFDGLSEGFNQNFWLWNAEAGKKFLDDKAEISLSVFDLLGQNNSISRNVTDVFIEDVQTEVLQRYVMLNFTYNIRHFGKKK</sequence>
<protein>
    <recommendedName>
        <fullName evidence="6">Outer membrane protein beta-barrel domain-containing protein</fullName>
    </recommendedName>
</protein>
<evidence type="ECO:0000259" key="6">
    <source>
        <dbReference type="Pfam" id="PF14905"/>
    </source>
</evidence>
<dbReference type="Gene3D" id="2.60.40.1120">
    <property type="entry name" value="Carboxypeptidase-like, regulatory domain"/>
    <property type="match status" value="1"/>
</dbReference>
<gene>
    <name evidence="7" type="ORF">IX84_15030</name>
</gene>
<feature type="domain" description="Outer membrane protein beta-barrel" evidence="6">
    <location>
        <begin position="448"/>
        <end position="913"/>
    </location>
</feature>
<feature type="signal peptide" evidence="5">
    <location>
        <begin position="1"/>
        <end position="19"/>
    </location>
</feature>
<accession>A0A098S8V7</accession>
<comment type="subcellular location">
    <subcellularLocation>
        <location evidence="1">Cell outer membrane</location>
    </subcellularLocation>
</comment>
<dbReference type="Proteomes" id="UP000029736">
    <property type="component" value="Unassembled WGS sequence"/>
</dbReference>
<dbReference type="Pfam" id="PF14905">
    <property type="entry name" value="OMP_b-brl_3"/>
    <property type="match status" value="1"/>
</dbReference>
<proteinExistence type="predicted"/>
<keyword evidence="5" id="KW-0732">Signal</keyword>
<feature type="chain" id="PRO_5001947773" description="Outer membrane protein beta-barrel domain-containing protein" evidence="5">
    <location>
        <begin position="20"/>
        <end position="922"/>
    </location>
</feature>
<dbReference type="EMBL" id="JPOS01000035">
    <property type="protein sequence ID" value="KGE87517.1"/>
    <property type="molecule type" value="Genomic_DNA"/>
</dbReference>
<dbReference type="AlphaFoldDB" id="A0A098S8V7"/>
<dbReference type="OrthoDB" id="1682379at2"/>
<reference evidence="7 8" key="1">
    <citation type="journal article" date="2014" name="Int. J. Syst. Evol. Microbiol.">
        <title>Phaeodactylibacter xiamenensis gen. nov., sp. nov., a member of the family Saprospiraceae isolated from the marine alga Phaeodactylum tricornutum.</title>
        <authorList>
            <person name="Chen Z.Jr."/>
            <person name="Lei X."/>
            <person name="Lai Q."/>
            <person name="Li Y."/>
            <person name="Zhang B."/>
            <person name="Zhang J."/>
            <person name="Zhang H."/>
            <person name="Yang L."/>
            <person name="Zheng W."/>
            <person name="Tian Y."/>
            <person name="Yu Z."/>
            <person name="Xu H.Jr."/>
            <person name="Zheng T."/>
        </authorList>
    </citation>
    <scope>NUCLEOTIDE SEQUENCE [LARGE SCALE GENOMIC DNA]</scope>
    <source>
        <strain evidence="7 8">KD52</strain>
    </source>
</reference>
<evidence type="ECO:0000256" key="3">
    <source>
        <dbReference type="ARBA" id="ARBA00023237"/>
    </source>
</evidence>
<feature type="region of interest" description="Disordered" evidence="4">
    <location>
        <begin position="280"/>
        <end position="310"/>
    </location>
</feature>
<dbReference type="GO" id="GO:0009279">
    <property type="term" value="C:cell outer membrane"/>
    <property type="evidence" value="ECO:0007669"/>
    <property type="project" value="UniProtKB-SubCell"/>
</dbReference>
<evidence type="ECO:0000313" key="8">
    <source>
        <dbReference type="Proteomes" id="UP000029736"/>
    </source>
</evidence>
<dbReference type="SUPFAM" id="SSF49464">
    <property type="entry name" value="Carboxypeptidase regulatory domain-like"/>
    <property type="match status" value="1"/>
</dbReference>
<dbReference type="SUPFAM" id="SSF56935">
    <property type="entry name" value="Porins"/>
    <property type="match status" value="1"/>
</dbReference>
<name>A0A098S8V7_9BACT</name>
<dbReference type="STRING" id="1524460.IX84_15030"/>
<keyword evidence="3" id="KW-0998">Cell outer membrane</keyword>
<keyword evidence="8" id="KW-1185">Reference proteome</keyword>
<evidence type="ECO:0000313" key="7">
    <source>
        <dbReference type="EMBL" id="KGE87517.1"/>
    </source>
</evidence>
<evidence type="ECO:0000256" key="5">
    <source>
        <dbReference type="SAM" id="SignalP"/>
    </source>
</evidence>
<evidence type="ECO:0000256" key="4">
    <source>
        <dbReference type="SAM" id="MobiDB-lite"/>
    </source>
</evidence>
<evidence type="ECO:0000256" key="1">
    <source>
        <dbReference type="ARBA" id="ARBA00004442"/>
    </source>
</evidence>